<dbReference type="OrthoDB" id="538336at2759"/>
<dbReference type="SUPFAM" id="SSF56645">
    <property type="entry name" value="Acyl-CoA dehydrogenase NM domain-like"/>
    <property type="match status" value="1"/>
</dbReference>
<dbReference type="GO" id="GO:0055088">
    <property type="term" value="P:lipid homeostasis"/>
    <property type="evidence" value="ECO:0007669"/>
    <property type="project" value="TreeGrafter"/>
</dbReference>
<dbReference type="FunFam" id="1.20.140.10:FF:000013">
    <property type="entry name" value="Acyl-coenzyme A oxidase"/>
    <property type="match status" value="1"/>
</dbReference>
<proteinExistence type="inferred from homology"/>
<dbReference type="GO" id="GO:0005504">
    <property type="term" value="F:fatty acid binding"/>
    <property type="evidence" value="ECO:0007669"/>
    <property type="project" value="TreeGrafter"/>
</dbReference>
<comment type="caution">
    <text evidence="21">The sequence shown here is derived from an EMBL/GenBank/DDBJ whole genome shotgun (WGS) entry which is preliminary data.</text>
</comment>
<sequence length="763" mass="84527">MSSSDAPTKVTKAASSSRGAPAPALPPSPMVTMAAERERSRGTFDLRRMQFAMGGGEQETVLKEKFMMELERDPLFKVDDIHDLTKDQIRERTMAKFSSLIHWIVNERVDVFQKRLNVIALLDPGFWTRYGVHMGLFLGAIRGGATPNQMSYWMDKGVLSMQGLIGCFAMTEMRGGSNVAGLETTATFDEKSDEFIIHTPRIEATKWWIGGAAHSATHSAVFAQLIVKGRYHGVKTFVVPLRNPKTYQLLPGIAIGDIGKKFGRDGIDNGWIQFTNVRIPREYMLMKHTQVTRDGEVRDPPLAQLTYGALLGGRCAMVADSANVAKKALTIAIRYAAVRRQFKSGNNELETLLLDYPIHQRRLMPLLAQAVAMGFTGQRVTAMYESMTAQLEDFGADSDEAETKTVLENLKETHATSAALKACCTWAALETIEKCRASLGGMGYSAYSALPSMYADQAVQATWEGDNTILMLQSGRSLVSSYGDALKGIKLPGGTAYLNGLPAVLTTSCPSDEATLRLDTLEQAWDCVSANVVRQAFEKFQEAQKQQGLGREEALEACSQERFVAAKVHTAGYLYRMFHDAVLELAKTEPASNGVVKTLDDICRLYGCWAIEENAAHFLKYKYFSGMQMDIITAEVTRLCAELRKSAVLLTDSFGFSDHIVSSGEQGININSPFGCYDGNVYERYFARVKASNPHNPVPPYFERVIKPLIDRQPLELVDDVDSIELDDEIAEIKAERDENEKERQAAQQAKKAERTLQKPESA</sequence>
<dbReference type="AlphaFoldDB" id="A0A2S5BIC7"/>
<evidence type="ECO:0000313" key="21">
    <source>
        <dbReference type="EMBL" id="POY76517.1"/>
    </source>
</evidence>
<evidence type="ECO:0000256" key="6">
    <source>
        <dbReference type="ARBA" id="ARBA00022630"/>
    </source>
</evidence>
<dbReference type="Pfam" id="PF02770">
    <property type="entry name" value="Acyl-CoA_dh_M"/>
    <property type="match status" value="1"/>
</dbReference>
<evidence type="ECO:0000256" key="7">
    <source>
        <dbReference type="ARBA" id="ARBA00022827"/>
    </source>
</evidence>
<dbReference type="FunFam" id="2.40.110.10:FF:000003">
    <property type="entry name" value="Acyl-coenzyme A oxidase"/>
    <property type="match status" value="1"/>
</dbReference>
<keyword evidence="22" id="KW-1185">Reference proteome</keyword>
<dbReference type="InterPro" id="IPR009100">
    <property type="entry name" value="AcylCoA_DH/oxidase_NM_dom_sf"/>
</dbReference>
<dbReference type="PIRSF" id="PIRSF000168">
    <property type="entry name" value="Acyl-CoA_oxidase"/>
    <property type="match status" value="1"/>
</dbReference>
<evidence type="ECO:0000256" key="5">
    <source>
        <dbReference type="ARBA" id="ARBA00006288"/>
    </source>
</evidence>
<dbReference type="Gene3D" id="1.10.540.10">
    <property type="entry name" value="Acyl-CoA dehydrogenase/oxidase, N-terminal domain"/>
    <property type="match status" value="1"/>
</dbReference>
<keyword evidence="6 13" id="KW-0285">Flavoprotein</keyword>
<dbReference type="InterPro" id="IPR036250">
    <property type="entry name" value="AcylCo_DH-like_C"/>
</dbReference>
<organism evidence="21 22">
    <name type="scientific">Rhodotorula taiwanensis</name>
    <dbReference type="NCBI Taxonomy" id="741276"/>
    <lineage>
        <taxon>Eukaryota</taxon>
        <taxon>Fungi</taxon>
        <taxon>Dikarya</taxon>
        <taxon>Basidiomycota</taxon>
        <taxon>Pucciniomycotina</taxon>
        <taxon>Microbotryomycetes</taxon>
        <taxon>Sporidiobolales</taxon>
        <taxon>Sporidiobolaceae</taxon>
        <taxon>Rhodotorula</taxon>
    </lineage>
</organism>
<feature type="domain" description="Acyl-CoA oxidase C-terminal" evidence="17">
    <location>
        <begin position="519"/>
        <end position="710"/>
    </location>
</feature>
<accession>A0A2S5BIC7</accession>
<dbReference type="InterPro" id="IPR055060">
    <property type="entry name" value="ACOX_C_alpha1"/>
</dbReference>
<dbReference type="PANTHER" id="PTHR10909:SF352">
    <property type="entry name" value="ACYL-COENZYME A OXIDASE-LIKE PROTEIN"/>
    <property type="match status" value="1"/>
</dbReference>
<feature type="compositionally biased region" description="Low complexity" evidence="16">
    <location>
        <begin position="13"/>
        <end position="22"/>
    </location>
</feature>
<comment type="subcellular location">
    <subcellularLocation>
        <location evidence="3">Peroxisome</location>
    </subcellularLocation>
</comment>
<dbReference type="GO" id="GO:0033540">
    <property type="term" value="P:fatty acid beta-oxidation using acyl-CoA oxidase"/>
    <property type="evidence" value="ECO:0007669"/>
    <property type="project" value="UniProtKB-UniPathway"/>
</dbReference>
<dbReference type="Proteomes" id="UP000237144">
    <property type="component" value="Unassembled WGS sequence"/>
</dbReference>
<evidence type="ECO:0000256" key="13">
    <source>
        <dbReference type="PIRNR" id="PIRNR000168"/>
    </source>
</evidence>
<evidence type="ECO:0000256" key="15">
    <source>
        <dbReference type="PIRSR" id="PIRSR000168-2"/>
    </source>
</evidence>
<gene>
    <name evidence="21" type="ORF">BMF94_0358</name>
</gene>
<evidence type="ECO:0000256" key="10">
    <source>
        <dbReference type="ARBA" id="ARBA00023098"/>
    </source>
</evidence>
<dbReference type="InterPro" id="IPR046373">
    <property type="entry name" value="Acyl-CoA_Oxase/DH_mid-dom_sf"/>
</dbReference>
<feature type="binding site" evidence="15">
    <location>
        <position position="210"/>
    </location>
    <ligand>
        <name>FAD</name>
        <dbReference type="ChEBI" id="CHEBI:57692"/>
    </ligand>
</feature>
<dbReference type="GO" id="GO:0071949">
    <property type="term" value="F:FAD binding"/>
    <property type="evidence" value="ECO:0007669"/>
    <property type="project" value="InterPro"/>
</dbReference>
<name>A0A2S5BIC7_9BASI</name>
<dbReference type="UniPathway" id="UPA00661"/>
<keyword evidence="8" id="KW-0276">Fatty acid metabolism</keyword>
<comment type="subunit">
    <text evidence="12">Heteropentamer composed of five different subunits.</text>
</comment>
<evidence type="ECO:0000259" key="19">
    <source>
        <dbReference type="Pfam" id="PF14749"/>
    </source>
</evidence>
<comment type="pathway">
    <text evidence="4">Lipid metabolism; peroxisomal fatty acid beta-oxidation.</text>
</comment>
<evidence type="ECO:0000259" key="18">
    <source>
        <dbReference type="Pfam" id="PF02770"/>
    </source>
</evidence>
<feature type="region of interest" description="Disordered" evidence="16">
    <location>
        <begin position="735"/>
        <end position="763"/>
    </location>
</feature>
<dbReference type="InterPro" id="IPR002655">
    <property type="entry name" value="Acyl-CoA_oxidase_C"/>
</dbReference>
<evidence type="ECO:0000256" key="8">
    <source>
        <dbReference type="ARBA" id="ARBA00022832"/>
    </source>
</evidence>
<dbReference type="EMBL" id="PJQD01000004">
    <property type="protein sequence ID" value="POY76517.1"/>
    <property type="molecule type" value="Genomic_DNA"/>
</dbReference>
<comment type="catalytic activity">
    <reaction evidence="1">
        <text>a 2,3-saturated acyl-CoA + O2 = a (2E)-enoyl-CoA + H2O2</text>
        <dbReference type="Rhea" id="RHEA:38959"/>
        <dbReference type="ChEBI" id="CHEBI:15379"/>
        <dbReference type="ChEBI" id="CHEBI:16240"/>
        <dbReference type="ChEBI" id="CHEBI:58856"/>
        <dbReference type="ChEBI" id="CHEBI:65111"/>
        <dbReference type="EC" id="1.3.3.6"/>
    </reaction>
</comment>
<dbReference type="FunFam" id="1.10.540.10:FF:000018">
    <property type="entry name" value="Acyl-coenzyme A oxidase"/>
    <property type="match status" value="1"/>
</dbReference>
<evidence type="ECO:0000256" key="4">
    <source>
        <dbReference type="ARBA" id="ARBA00004846"/>
    </source>
</evidence>
<dbReference type="InterPro" id="IPR012258">
    <property type="entry name" value="Acyl-CoA_oxidase"/>
</dbReference>
<evidence type="ECO:0000256" key="2">
    <source>
        <dbReference type="ARBA" id="ARBA00001974"/>
    </source>
</evidence>
<feature type="domain" description="Acyl-coenzyme A oxidase N-terminal" evidence="19">
    <location>
        <begin position="47"/>
        <end position="155"/>
    </location>
</feature>
<feature type="binding site" evidence="15">
    <location>
        <position position="171"/>
    </location>
    <ligand>
        <name>FAD</name>
        <dbReference type="ChEBI" id="CHEBI:57692"/>
    </ligand>
</feature>
<dbReference type="STRING" id="741276.A0A2S5BIC7"/>
<feature type="region of interest" description="Disordered" evidence="16">
    <location>
        <begin position="1"/>
        <end position="30"/>
    </location>
</feature>
<dbReference type="GO" id="GO:0003997">
    <property type="term" value="F:acyl-CoA oxidase activity"/>
    <property type="evidence" value="ECO:0007669"/>
    <property type="project" value="UniProtKB-EC"/>
</dbReference>
<dbReference type="InterPro" id="IPR037069">
    <property type="entry name" value="AcylCoA_DH/ox_N_sf"/>
</dbReference>
<evidence type="ECO:0000256" key="16">
    <source>
        <dbReference type="SAM" id="MobiDB-lite"/>
    </source>
</evidence>
<dbReference type="GO" id="GO:0005777">
    <property type="term" value="C:peroxisome"/>
    <property type="evidence" value="ECO:0007669"/>
    <property type="project" value="UniProtKB-SubCell"/>
</dbReference>
<feature type="domain" description="Acyl-CoA oxidase/dehydrogenase middle" evidence="18">
    <location>
        <begin position="167"/>
        <end position="277"/>
    </location>
</feature>
<dbReference type="Gene3D" id="2.40.110.10">
    <property type="entry name" value="Butyryl-CoA Dehydrogenase, subunit A, domain 2"/>
    <property type="match status" value="1"/>
</dbReference>
<evidence type="ECO:0000259" key="20">
    <source>
        <dbReference type="Pfam" id="PF22924"/>
    </source>
</evidence>
<dbReference type="Gene3D" id="1.20.140.10">
    <property type="entry name" value="Butyryl-CoA Dehydrogenase, subunit A, domain 3"/>
    <property type="match status" value="2"/>
</dbReference>
<evidence type="ECO:0000259" key="17">
    <source>
        <dbReference type="Pfam" id="PF01756"/>
    </source>
</evidence>
<evidence type="ECO:0000256" key="12">
    <source>
        <dbReference type="ARBA" id="ARBA00063271"/>
    </source>
</evidence>
<evidence type="ECO:0000256" key="3">
    <source>
        <dbReference type="ARBA" id="ARBA00004275"/>
    </source>
</evidence>
<dbReference type="SUPFAM" id="SSF47203">
    <property type="entry name" value="Acyl-CoA dehydrogenase C-terminal domain-like"/>
    <property type="match status" value="2"/>
</dbReference>
<feature type="domain" description="Acyl-CoA oxidase C-alpha1" evidence="20">
    <location>
        <begin position="307"/>
        <end position="479"/>
    </location>
</feature>
<comment type="cofactor">
    <cofactor evidence="2">
        <name>FAD</name>
        <dbReference type="ChEBI" id="CHEBI:57692"/>
    </cofactor>
</comment>
<keyword evidence="10" id="KW-0443">Lipid metabolism</keyword>
<evidence type="ECO:0000313" key="22">
    <source>
        <dbReference type="Proteomes" id="UP000237144"/>
    </source>
</evidence>
<dbReference type="Pfam" id="PF01756">
    <property type="entry name" value="ACOX"/>
    <property type="match status" value="1"/>
</dbReference>
<dbReference type="InterPro" id="IPR006091">
    <property type="entry name" value="Acyl-CoA_Oxase/DH_mid-dom"/>
</dbReference>
<keyword evidence="9" id="KW-0560">Oxidoreductase</keyword>
<evidence type="ECO:0000256" key="14">
    <source>
        <dbReference type="PIRSR" id="PIRSR000168-1"/>
    </source>
</evidence>
<evidence type="ECO:0000256" key="9">
    <source>
        <dbReference type="ARBA" id="ARBA00023002"/>
    </source>
</evidence>
<reference evidence="21 22" key="1">
    <citation type="journal article" date="2018" name="Front. Microbiol.">
        <title>Prospects for Fungal Bioremediation of Acidic Radioactive Waste Sites: Characterization and Genome Sequence of Rhodotorula taiwanensis MD1149.</title>
        <authorList>
            <person name="Tkavc R."/>
            <person name="Matrosova V.Y."/>
            <person name="Grichenko O.E."/>
            <person name="Gostincar C."/>
            <person name="Volpe R.P."/>
            <person name="Klimenkova P."/>
            <person name="Gaidamakova E.K."/>
            <person name="Zhou C.E."/>
            <person name="Stewart B.J."/>
            <person name="Lyman M.G."/>
            <person name="Malfatti S.A."/>
            <person name="Rubinfeld B."/>
            <person name="Courtot M."/>
            <person name="Singh J."/>
            <person name="Dalgard C.L."/>
            <person name="Hamilton T."/>
            <person name="Frey K.G."/>
            <person name="Gunde-Cimerman N."/>
            <person name="Dugan L."/>
            <person name="Daly M.J."/>
        </authorList>
    </citation>
    <scope>NUCLEOTIDE SEQUENCE [LARGE SCALE GENOMIC DNA]</scope>
    <source>
        <strain evidence="21 22">MD1149</strain>
    </source>
</reference>
<protein>
    <recommendedName>
        <fullName evidence="13">Acyl-coenzyme A oxidase</fullName>
    </recommendedName>
</protein>
<dbReference type="Pfam" id="PF14749">
    <property type="entry name" value="Acyl-CoA_ox_N"/>
    <property type="match status" value="1"/>
</dbReference>
<feature type="active site" description="Proton acceptor" evidence="14">
    <location>
        <position position="464"/>
    </location>
</feature>
<dbReference type="Pfam" id="PF22924">
    <property type="entry name" value="ACOX_C_alpha1"/>
    <property type="match status" value="1"/>
</dbReference>
<dbReference type="PANTHER" id="PTHR10909">
    <property type="entry name" value="ELECTRON TRANSPORT OXIDOREDUCTASE"/>
    <property type="match status" value="1"/>
</dbReference>
<dbReference type="FunFam" id="1.20.140.10:FF:000015">
    <property type="entry name" value="Acyl-coenzyme A oxidase"/>
    <property type="match status" value="1"/>
</dbReference>
<evidence type="ECO:0000256" key="11">
    <source>
        <dbReference type="ARBA" id="ARBA00023140"/>
    </source>
</evidence>
<keyword evidence="7 13" id="KW-0274">FAD</keyword>
<keyword evidence="11" id="KW-0576">Peroxisome</keyword>
<evidence type="ECO:0000256" key="1">
    <source>
        <dbReference type="ARBA" id="ARBA00001201"/>
    </source>
</evidence>
<dbReference type="InterPro" id="IPR029320">
    <property type="entry name" value="Acyl-CoA_ox_N"/>
</dbReference>
<comment type="similarity">
    <text evidence="5 13">Belongs to the acyl-CoA oxidase family.</text>
</comment>